<protein>
    <recommendedName>
        <fullName evidence="10">E3 ubiquitin-protein ligase</fullName>
        <ecNumber evidence="10">2.3.2.27</ecNumber>
    </recommendedName>
</protein>
<evidence type="ECO:0000256" key="2">
    <source>
        <dbReference type="ARBA" id="ARBA00004906"/>
    </source>
</evidence>
<dbReference type="Pfam" id="PF02617">
    <property type="entry name" value="ClpS"/>
    <property type="match status" value="1"/>
</dbReference>
<sequence>MIEKSTENEADSAEEVLKSKCDEILKGPVTAETFLAINWALRGFWSKYLPNTFFLGPSPSEAGLKLPELDKLLMKPLAYVLCGDRGVIYEALTLKSRTSTAHQERLCGHQFSSGEATYTCRDCALDPTCVLCYECFSNSEHKNHKYRISTSSGSGYCDCGDKEAWKADPLCSIAANRQNRMQMPSTTGCLSDAMLIRMKVILTCVVKYCVDLLSWPKPFTLPPDLTFRSLSVPRLHDQYQTVLYNDESHSYDQVIRALMKAIDCGKEQAMMLATKVDLEGRTSVCFGTKAYCEKARNMIEQKTRDSGSPLRVETLRAPVFASQQFAQVMIGWLSSVCSELPSLVPVVCDILMNKIPFEEPFSGVLPDHLVVAEKLLLWDVRWWKSTDIV</sequence>
<dbReference type="Gene3D" id="2.10.110.30">
    <property type="match status" value="1"/>
</dbReference>
<dbReference type="InterPro" id="IPR003126">
    <property type="entry name" value="Znf_UBR"/>
</dbReference>
<dbReference type="PROSITE" id="PS51157">
    <property type="entry name" value="ZF_UBR"/>
    <property type="match status" value="1"/>
</dbReference>
<dbReference type="Proteomes" id="UP000270296">
    <property type="component" value="Unassembled WGS sequence"/>
</dbReference>
<dbReference type="GO" id="GO:0000151">
    <property type="term" value="C:ubiquitin ligase complex"/>
    <property type="evidence" value="ECO:0007669"/>
    <property type="project" value="TreeGrafter"/>
</dbReference>
<dbReference type="Gene3D" id="3.30.1390.10">
    <property type="match status" value="1"/>
</dbReference>
<evidence type="ECO:0000256" key="1">
    <source>
        <dbReference type="ARBA" id="ARBA00000900"/>
    </source>
</evidence>
<organism evidence="14">
    <name type="scientific">Soboliphyme baturini</name>
    <dbReference type="NCBI Taxonomy" id="241478"/>
    <lineage>
        <taxon>Eukaryota</taxon>
        <taxon>Metazoa</taxon>
        <taxon>Ecdysozoa</taxon>
        <taxon>Nematoda</taxon>
        <taxon>Enoplea</taxon>
        <taxon>Dorylaimia</taxon>
        <taxon>Dioctophymatida</taxon>
        <taxon>Dioctophymatoidea</taxon>
        <taxon>Soboliphymatidae</taxon>
        <taxon>Soboliphyme</taxon>
    </lineage>
</organism>
<keyword evidence="7 10" id="KW-0862">Zinc</keyword>
<evidence type="ECO:0000256" key="9">
    <source>
        <dbReference type="PROSITE-ProRule" id="PRU00508"/>
    </source>
</evidence>
<dbReference type="OrthoDB" id="26387at2759"/>
<comment type="function">
    <text evidence="10">Ubiquitin ligase protein which is a component of the N-end rule pathway. Recognizes and binds to proteins bearing specific N-terminal residues that are destabilizing according to the N-end rule, leading to their ubiquitination and subsequent degradation.</text>
</comment>
<reference evidence="14" key="1">
    <citation type="submission" date="2016-06" db="UniProtKB">
        <authorList>
            <consortium name="WormBaseParasite"/>
        </authorList>
    </citation>
    <scope>IDENTIFICATION</scope>
</reference>
<dbReference type="GO" id="GO:0061630">
    <property type="term" value="F:ubiquitin protein ligase activity"/>
    <property type="evidence" value="ECO:0007669"/>
    <property type="project" value="UniProtKB-UniRule"/>
</dbReference>
<evidence type="ECO:0000256" key="3">
    <source>
        <dbReference type="ARBA" id="ARBA00022679"/>
    </source>
</evidence>
<accession>A0A183IXL7</accession>
<dbReference type="SUPFAM" id="SSF54736">
    <property type="entry name" value="ClpS-like"/>
    <property type="match status" value="1"/>
</dbReference>
<dbReference type="FunFam" id="3.30.1390.10:FF:000010">
    <property type="entry name" value="E3 ubiquitin-protein ligase ubr-1"/>
    <property type="match status" value="1"/>
</dbReference>
<evidence type="ECO:0000259" key="11">
    <source>
        <dbReference type="PROSITE" id="PS51157"/>
    </source>
</evidence>
<dbReference type="AlphaFoldDB" id="A0A183IXL7"/>
<dbReference type="GO" id="GO:0016567">
    <property type="term" value="P:protein ubiquitination"/>
    <property type="evidence" value="ECO:0007669"/>
    <property type="project" value="UniProtKB-UniRule"/>
</dbReference>
<comment type="catalytic activity">
    <reaction evidence="1 10">
        <text>S-ubiquitinyl-[E2 ubiquitin-conjugating enzyme]-L-cysteine + [acceptor protein]-L-lysine = [E2 ubiquitin-conjugating enzyme]-L-cysteine + N(6)-ubiquitinyl-[acceptor protein]-L-lysine.</text>
        <dbReference type="EC" id="2.3.2.27"/>
    </reaction>
</comment>
<evidence type="ECO:0000313" key="14">
    <source>
        <dbReference type="WBParaSite" id="SBAD_0000867401-mRNA-1"/>
    </source>
</evidence>
<dbReference type="UniPathway" id="UPA00143"/>
<keyword evidence="6 10" id="KW-0833">Ubl conjugation pathway</keyword>
<name>A0A183IXL7_9BILA</name>
<dbReference type="EMBL" id="UZAM01011519">
    <property type="protein sequence ID" value="VDP16726.1"/>
    <property type="molecule type" value="Genomic_DNA"/>
</dbReference>
<dbReference type="GO" id="GO:0071596">
    <property type="term" value="P:ubiquitin-dependent protein catabolic process via the N-end rule pathway"/>
    <property type="evidence" value="ECO:0007669"/>
    <property type="project" value="UniProtKB-UniRule"/>
</dbReference>
<dbReference type="InterPro" id="IPR014719">
    <property type="entry name" value="Ribosomal_bL12_C/ClpS-like"/>
</dbReference>
<evidence type="ECO:0000256" key="6">
    <source>
        <dbReference type="ARBA" id="ARBA00022786"/>
    </source>
</evidence>
<keyword evidence="4 10" id="KW-0479">Metal-binding</keyword>
<reference evidence="12 13" key="2">
    <citation type="submission" date="2018-11" db="EMBL/GenBank/DDBJ databases">
        <authorList>
            <consortium name="Pathogen Informatics"/>
        </authorList>
    </citation>
    <scope>NUCLEOTIDE SEQUENCE [LARGE SCALE GENOMIC DNA]</scope>
</reference>
<evidence type="ECO:0000256" key="8">
    <source>
        <dbReference type="ARBA" id="ARBA00046341"/>
    </source>
</evidence>
<evidence type="ECO:0000256" key="7">
    <source>
        <dbReference type="ARBA" id="ARBA00022833"/>
    </source>
</evidence>
<feature type="zinc finger region" description="UBR-type" evidence="9">
    <location>
        <begin position="105"/>
        <end position="176"/>
    </location>
</feature>
<evidence type="ECO:0000313" key="12">
    <source>
        <dbReference type="EMBL" id="VDP16726.1"/>
    </source>
</evidence>
<evidence type="ECO:0000256" key="10">
    <source>
        <dbReference type="RuleBase" id="RU366018"/>
    </source>
</evidence>
<keyword evidence="3 10" id="KW-0808">Transferase</keyword>
<dbReference type="GO" id="GO:0008270">
    <property type="term" value="F:zinc ion binding"/>
    <property type="evidence" value="ECO:0007669"/>
    <property type="project" value="UniProtKB-UniRule"/>
</dbReference>
<dbReference type="InterPro" id="IPR003769">
    <property type="entry name" value="ClpS_core"/>
</dbReference>
<dbReference type="FunFam" id="2.10.110.30:FF:000001">
    <property type="entry name" value="E3 ubiquitin-protein ligase UBR2 isoform 1"/>
    <property type="match status" value="1"/>
</dbReference>
<evidence type="ECO:0000313" key="13">
    <source>
        <dbReference type="Proteomes" id="UP000270296"/>
    </source>
</evidence>
<comment type="pathway">
    <text evidence="2 10">Protein modification; protein ubiquitination.</text>
</comment>
<feature type="domain" description="UBR-type" evidence="11">
    <location>
        <begin position="105"/>
        <end position="176"/>
    </location>
</feature>
<dbReference type="SMART" id="SM00396">
    <property type="entry name" value="ZnF_UBR1"/>
    <property type="match status" value="1"/>
</dbReference>
<proteinExistence type="inferred from homology"/>
<comment type="similarity">
    <text evidence="8 10">Belongs to the E3 ubiquitin-protein ligase UBR1-like family.</text>
</comment>
<evidence type="ECO:0000256" key="5">
    <source>
        <dbReference type="ARBA" id="ARBA00022771"/>
    </source>
</evidence>
<dbReference type="PANTHER" id="PTHR21497">
    <property type="entry name" value="UBIQUITIN LIGASE E3 ALPHA-RELATED"/>
    <property type="match status" value="1"/>
</dbReference>
<gene>
    <name evidence="12" type="ORF">SBAD_LOCUS8365</name>
</gene>
<evidence type="ECO:0000256" key="4">
    <source>
        <dbReference type="ARBA" id="ARBA00022723"/>
    </source>
</evidence>
<keyword evidence="13" id="KW-1185">Reference proteome</keyword>
<dbReference type="WBParaSite" id="SBAD_0000867401-mRNA-1">
    <property type="protein sequence ID" value="SBAD_0000867401-mRNA-1"/>
    <property type="gene ID" value="SBAD_0000867401"/>
</dbReference>
<dbReference type="PANTHER" id="PTHR21497:SF24">
    <property type="entry name" value="E3 UBIQUITIN-PROTEIN LIGASE UBR1"/>
    <property type="match status" value="1"/>
</dbReference>
<keyword evidence="5 10" id="KW-0863">Zinc-finger</keyword>
<dbReference type="EC" id="2.3.2.27" evidence="10"/>
<dbReference type="InterPro" id="IPR039164">
    <property type="entry name" value="UBR1-like"/>
</dbReference>
<dbReference type="GO" id="GO:0005737">
    <property type="term" value="C:cytoplasm"/>
    <property type="evidence" value="ECO:0007669"/>
    <property type="project" value="TreeGrafter"/>
</dbReference>
<dbReference type="Pfam" id="PF02207">
    <property type="entry name" value="zf-UBR"/>
    <property type="match status" value="1"/>
</dbReference>
<dbReference type="CDD" id="cd19672">
    <property type="entry name" value="UBR-box_UBR1_like"/>
    <property type="match status" value="1"/>
</dbReference>